<keyword evidence="1" id="KW-0472">Membrane</keyword>
<dbReference type="EMBL" id="CT573071">
    <property type="protein sequence ID" value="CAJ73022.1"/>
    <property type="molecule type" value="Genomic_DNA"/>
</dbReference>
<evidence type="ECO:0000313" key="3">
    <source>
        <dbReference type="EMBL" id="QII13180.1"/>
    </source>
</evidence>
<organism evidence="2">
    <name type="scientific">Kuenenia stuttgartiensis</name>
    <dbReference type="NCBI Taxonomy" id="174633"/>
    <lineage>
        <taxon>Bacteria</taxon>
        <taxon>Pseudomonadati</taxon>
        <taxon>Planctomycetota</taxon>
        <taxon>Candidatus Brocadiia</taxon>
        <taxon>Candidatus Brocadiales</taxon>
        <taxon>Candidatus Brocadiaceae</taxon>
        <taxon>Candidatus Kuenenia</taxon>
    </lineage>
</organism>
<dbReference type="Proteomes" id="UP000501926">
    <property type="component" value="Chromosome"/>
</dbReference>
<dbReference type="AlphaFoldDB" id="Q1Q630"/>
<proteinExistence type="predicted"/>
<reference evidence="3 4" key="3">
    <citation type="submission" date="2020-02" db="EMBL/GenBank/DDBJ databases">
        <title>Newly sequenced genome of strain CSTR1 showed variability in Candidatus Kuenenia stuttgartiensis genomes.</title>
        <authorList>
            <person name="Ding C."/>
            <person name="Adrian L."/>
        </authorList>
    </citation>
    <scope>NUCLEOTIDE SEQUENCE [LARGE SCALE GENOMIC DNA]</scope>
    <source>
        <strain evidence="3 4">CSTR1</strain>
    </source>
</reference>
<dbReference type="RefSeq" id="WP_157820671.1">
    <property type="nucleotide sequence ID" value="NZ_CP049055.1"/>
</dbReference>
<keyword evidence="1" id="KW-1133">Transmembrane helix</keyword>
<gene>
    <name evidence="3" type="ORF">KsCSTR_38010</name>
    <name evidence="2" type="ORF">kuste2277</name>
</gene>
<protein>
    <submittedName>
        <fullName evidence="2">Uncharacterized protein</fullName>
    </submittedName>
</protein>
<sequence>MTLSGRVVTTVVRDIMAIALIGGLIASTLIILVVLPAAYKLGQKAFKVSF</sequence>
<evidence type="ECO:0000256" key="1">
    <source>
        <dbReference type="SAM" id="Phobius"/>
    </source>
</evidence>
<evidence type="ECO:0000313" key="4">
    <source>
        <dbReference type="Proteomes" id="UP000501926"/>
    </source>
</evidence>
<reference evidence="2" key="2">
    <citation type="submission" date="2006-01" db="EMBL/GenBank/DDBJ databases">
        <authorList>
            <person name="Genoscope"/>
        </authorList>
    </citation>
    <scope>NUCLEOTIDE SEQUENCE</scope>
</reference>
<reference evidence="2" key="1">
    <citation type="journal article" date="2006" name="Nature">
        <title>Deciphering the evolution and metabolism of an anammox bacterium from a community genome.</title>
        <authorList>
            <person name="Strous M."/>
            <person name="Pelletier E."/>
            <person name="Mangenot S."/>
            <person name="Rattei T."/>
            <person name="Lehner A."/>
            <person name="Taylor M.W."/>
            <person name="Horn M."/>
            <person name="Daims H."/>
            <person name="Bartol-Mavel D."/>
            <person name="Wincker P."/>
            <person name="Barbe V."/>
            <person name="Fonknechten N."/>
            <person name="Vallenet D."/>
            <person name="Segurens B."/>
            <person name="Schenowitz-Truong C."/>
            <person name="Medigue C."/>
            <person name="Collingro A."/>
            <person name="Snel B."/>
            <person name="Dutilh B.E."/>
            <person name="OpDenCamp H.J.M."/>
            <person name="vanDerDrift C."/>
            <person name="Cirpus I."/>
            <person name="vanDePas-Schoonen K.T."/>
            <person name="Harhangi H.R."/>
            <person name="vanNiftrik L."/>
            <person name="Schmid M."/>
            <person name="Keltjens J."/>
            <person name="vanDeVossenberg J."/>
            <person name="Kartal B."/>
            <person name="Meier H."/>
            <person name="Frishman D."/>
            <person name="Huynen M.A."/>
            <person name="Mewes H."/>
            <person name="Weissenbach J."/>
            <person name="Jetten M.S.M."/>
            <person name="Wagner M."/>
            <person name="LePaslier D."/>
        </authorList>
    </citation>
    <scope>NUCLEOTIDE SEQUENCE</scope>
</reference>
<keyword evidence="1" id="KW-0812">Transmembrane</keyword>
<dbReference type="Gene3D" id="1.20.1640.10">
    <property type="entry name" value="Multidrug efflux transporter AcrB transmembrane domain"/>
    <property type="match status" value="1"/>
</dbReference>
<feature type="transmembrane region" description="Helical" evidence="1">
    <location>
        <begin position="15"/>
        <end position="39"/>
    </location>
</feature>
<dbReference type="EMBL" id="CP049055">
    <property type="protein sequence ID" value="QII13180.1"/>
    <property type="molecule type" value="Genomic_DNA"/>
</dbReference>
<evidence type="ECO:0000313" key="2">
    <source>
        <dbReference type="EMBL" id="CAJ73022.1"/>
    </source>
</evidence>
<accession>Q1Q630</accession>
<name>Q1Q630_KUEST</name>